<gene>
    <name evidence="2" type="ORF">CAL13_19010</name>
</gene>
<evidence type="ECO:0000256" key="1">
    <source>
        <dbReference type="SAM" id="MobiDB-lite"/>
    </source>
</evidence>
<name>A0A1W6Z460_9BORD</name>
<dbReference type="EMBL" id="CP021109">
    <property type="protein sequence ID" value="ARP88066.1"/>
    <property type="molecule type" value="Genomic_DNA"/>
</dbReference>
<dbReference type="Proteomes" id="UP000194139">
    <property type="component" value="Chromosome"/>
</dbReference>
<accession>A0A1W6Z460</accession>
<proteinExistence type="predicted"/>
<organism evidence="2 3">
    <name type="scientific">Bordetella genomosp. 9</name>
    <dbReference type="NCBI Taxonomy" id="1416803"/>
    <lineage>
        <taxon>Bacteria</taxon>
        <taxon>Pseudomonadati</taxon>
        <taxon>Pseudomonadota</taxon>
        <taxon>Betaproteobacteria</taxon>
        <taxon>Burkholderiales</taxon>
        <taxon>Alcaligenaceae</taxon>
        <taxon>Bordetella</taxon>
    </lineage>
</organism>
<evidence type="ECO:0000313" key="3">
    <source>
        <dbReference type="Proteomes" id="UP000194139"/>
    </source>
</evidence>
<sequence>MFEGRAAAPTSDQIASLTGRRGRAGAHSPLAPLDGPQAARGLIAAPGCRRPAGREKKPAPLEPA</sequence>
<reference evidence="2 3" key="1">
    <citation type="submission" date="2017-05" db="EMBL/GenBank/DDBJ databases">
        <title>Complete and WGS of Bordetella genogroups.</title>
        <authorList>
            <person name="Spilker T."/>
            <person name="LiPuma J."/>
        </authorList>
    </citation>
    <scope>NUCLEOTIDE SEQUENCE [LARGE SCALE GENOMIC DNA]</scope>
    <source>
        <strain evidence="2 3">AU17164</strain>
    </source>
</reference>
<keyword evidence="3" id="KW-1185">Reference proteome</keyword>
<feature type="compositionally biased region" description="Basic and acidic residues" evidence="1">
    <location>
        <begin position="52"/>
        <end position="64"/>
    </location>
</feature>
<dbReference type="AlphaFoldDB" id="A0A1W6Z460"/>
<protein>
    <submittedName>
        <fullName evidence="2">Uncharacterized protein</fullName>
    </submittedName>
</protein>
<feature type="region of interest" description="Disordered" evidence="1">
    <location>
        <begin position="1"/>
        <end position="64"/>
    </location>
</feature>
<evidence type="ECO:0000313" key="2">
    <source>
        <dbReference type="EMBL" id="ARP88066.1"/>
    </source>
</evidence>